<evidence type="ECO:0000313" key="2">
    <source>
        <dbReference type="EMBL" id="AXC15086.1"/>
    </source>
</evidence>
<reference evidence="2 3" key="1">
    <citation type="journal article" date="2018" name="Front. Microbiol.">
        <title>Hydrolytic Capabilities as a Key to Environmental Success: Chitinolytic and Cellulolytic Acidobacteria From Acidic Sub-arctic Soils and Boreal Peatlands.</title>
        <authorList>
            <person name="Belova S.E."/>
            <person name="Ravin N.V."/>
            <person name="Pankratov T.A."/>
            <person name="Rakitin A.L."/>
            <person name="Ivanova A.A."/>
            <person name="Beletsky A.V."/>
            <person name="Mardanov A.V."/>
            <person name="Sinninghe Damste J.S."/>
            <person name="Dedysh S.N."/>
        </authorList>
    </citation>
    <scope>NUCLEOTIDE SEQUENCE [LARGE SCALE GENOMIC DNA]</scope>
    <source>
        <strain evidence="2 3">SBC82</strain>
    </source>
</reference>
<proteinExistence type="predicted"/>
<keyword evidence="3" id="KW-1185">Reference proteome</keyword>
<dbReference type="AlphaFoldDB" id="A0A2Z5G959"/>
<dbReference type="RefSeq" id="WP_114209724.1">
    <property type="nucleotide sequence ID" value="NZ_CP030840.1"/>
</dbReference>
<accession>A0A2Z5G959</accession>
<dbReference type="Pfam" id="PF15919">
    <property type="entry name" value="HicB_lk_antitox"/>
    <property type="match status" value="1"/>
</dbReference>
<dbReference type="InterPro" id="IPR035069">
    <property type="entry name" value="TTHA1013/TTHA0281-like"/>
</dbReference>
<dbReference type="OrthoDB" id="5419659at2"/>
<dbReference type="Proteomes" id="UP000253606">
    <property type="component" value="Chromosome"/>
</dbReference>
<dbReference type="EMBL" id="CP030840">
    <property type="protein sequence ID" value="AXC15086.1"/>
    <property type="molecule type" value="Genomic_DNA"/>
</dbReference>
<protein>
    <recommendedName>
        <fullName evidence="1">HicB-like antitoxin of toxin-antitoxin system domain-containing protein</fullName>
    </recommendedName>
</protein>
<gene>
    <name evidence="2" type="ORF">ACPOL_5842</name>
</gene>
<sequence length="100" mass="11240">MKREYLVVYEKGPENWSAFSPDIAGCGSLGDSIEETRSNMREAIELYLHECMKAGERLPDAAATGVDFEEFDPGHETKQYVVEWLDVTLPERNQELAAAS</sequence>
<dbReference type="InterPro" id="IPR031807">
    <property type="entry name" value="HicB-like"/>
</dbReference>
<feature type="domain" description="HicB-like antitoxin of toxin-antitoxin system" evidence="1">
    <location>
        <begin position="10"/>
        <end position="76"/>
    </location>
</feature>
<evidence type="ECO:0000313" key="3">
    <source>
        <dbReference type="Proteomes" id="UP000253606"/>
    </source>
</evidence>
<evidence type="ECO:0000259" key="1">
    <source>
        <dbReference type="Pfam" id="PF15919"/>
    </source>
</evidence>
<name>A0A2Z5G959_9BACT</name>
<organism evidence="2 3">
    <name type="scientific">Acidisarcina polymorpha</name>
    <dbReference type="NCBI Taxonomy" id="2211140"/>
    <lineage>
        <taxon>Bacteria</taxon>
        <taxon>Pseudomonadati</taxon>
        <taxon>Acidobacteriota</taxon>
        <taxon>Terriglobia</taxon>
        <taxon>Terriglobales</taxon>
        <taxon>Acidobacteriaceae</taxon>
        <taxon>Acidisarcina</taxon>
    </lineage>
</organism>
<dbReference type="KEGG" id="abas:ACPOL_5842"/>
<dbReference type="SUPFAM" id="SSF143100">
    <property type="entry name" value="TTHA1013/TTHA0281-like"/>
    <property type="match status" value="1"/>
</dbReference>
<dbReference type="Gene3D" id="3.30.160.250">
    <property type="match status" value="1"/>
</dbReference>